<comment type="similarity">
    <text evidence="2">Belongs to the SusD family.</text>
</comment>
<evidence type="ECO:0000256" key="2">
    <source>
        <dbReference type="ARBA" id="ARBA00006275"/>
    </source>
</evidence>
<keyword evidence="5" id="KW-0998">Cell outer membrane</keyword>
<evidence type="ECO:0000313" key="8">
    <source>
        <dbReference type="EMBL" id="QEC63321.1"/>
    </source>
</evidence>
<name>A0A5B8UYA5_9SPHI</name>
<dbReference type="Pfam" id="PF07980">
    <property type="entry name" value="SusD_RagB"/>
    <property type="match status" value="1"/>
</dbReference>
<dbReference type="Gene3D" id="1.25.40.390">
    <property type="match status" value="1"/>
</dbReference>
<feature type="domain" description="RagB/SusD" evidence="6">
    <location>
        <begin position="286"/>
        <end position="521"/>
    </location>
</feature>
<dbReference type="KEGG" id="mgin:FRZ54_12285"/>
<dbReference type="InterPro" id="IPR011990">
    <property type="entry name" value="TPR-like_helical_dom_sf"/>
</dbReference>
<evidence type="ECO:0000259" key="6">
    <source>
        <dbReference type="Pfam" id="PF07980"/>
    </source>
</evidence>
<dbReference type="CDD" id="cd08977">
    <property type="entry name" value="SusD"/>
    <property type="match status" value="1"/>
</dbReference>
<comment type="subcellular location">
    <subcellularLocation>
        <location evidence="1">Cell outer membrane</location>
    </subcellularLocation>
</comment>
<dbReference type="GO" id="GO:0009279">
    <property type="term" value="C:cell outer membrane"/>
    <property type="evidence" value="ECO:0007669"/>
    <property type="project" value="UniProtKB-SubCell"/>
</dbReference>
<evidence type="ECO:0000259" key="7">
    <source>
        <dbReference type="Pfam" id="PF14322"/>
    </source>
</evidence>
<organism evidence="8 9">
    <name type="scientific">Mucilaginibacter ginsenosidivorans</name>
    <dbReference type="NCBI Taxonomy" id="398053"/>
    <lineage>
        <taxon>Bacteria</taxon>
        <taxon>Pseudomonadati</taxon>
        <taxon>Bacteroidota</taxon>
        <taxon>Sphingobacteriia</taxon>
        <taxon>Sphingobacteriales</taxon>
        <taxon>Sphingobacteriaceae</taxon>
        <taxon>Mucilaginibacter</taxon>
    </lineage>
</organism>
<dbReference type="OrthoDB" id="618454at2"/>
<dbReference type="Pfam" id="PF14322">
    <property type="entry name" value="SusD-like_3"/>
    <property type="match status" value="1"/>
</dbReference>
<dbReference type="Proteomes" id="UP000321479">
    <property type="component" value="Chromosome"/>
</dbReference>
<keyword evidence="3" id="KW-0732">Signal</keyword>
<dbReference type="InterPro" id="IPR033985">
    <property type="entry name" value="SusD-like_N"/>
</dbReference>
<sequence length="521" mass="58276">MNSNRYKLLSILCISMICMESCIKKPLDQKPTGSYTTATYWRNQNDVIANVLGIYNVLYVEDWVGHALYTYDDQSDDIYVAGDHSDFQAVGNLNADPSLQVIYYTWPFAYEQIGRANNAIFYIPKVPVMDDAIRSRSMGEAYFLRAYAYFLLSQIYGEVPIITEANVQASNYNVPKATLDQVRAQVESDLLKAINLLPETYDAADKGRVSKGAAEGLLSKLYLFEDDFAKSIQYGTAVINDANYSLAPNYDDNFTPGIQQTTSNELLFAVWNQNSEISGSLQSPMAIYFSPRPWQGWGFHHPTQNFVDEFETGDKREKTTVLAVGDSIPYQTNLSVISPEDAVQMFTGKAGQSTGRMLPSMSTTGYYIRKYTAYMPSGDGNLNFDLKQPLLRTAEIYLIVAEAKIRQSGAGSGDAEINAVRVRAGLEPVAGAGMKQLIHEKRVELGGENVRWQDLLRWDKDQIVNLDTIVGKPKKASPLPPYNGAVIVPARTFQRPKDYFMPIPQKIIDESKGVIKQNPNY</sequence>
<evidence type="ECO:0000256" key="1">
    <source>
        <dbReference type="ARBA" id="ARBA00004442"/>
    </source>
</evidence>
<dbReference type="SUPFAM" id="SSF48452">
    <property type="entry name" value="TPR-like"/>
    <property type="match status" value="1"/>
</dbReference>
<feature type="domain" description="SusD-like N-terminal" evidence="7">
    <location>
        <begin position="43"/>
        <end position="223"/>
    </location>
</feature>
<dbReference type="AlphaFoldDB" id="A0A5B8UYA5"/>
<gene>
    <name evidence="8" type="ORF">FRZ54_12285</name>
</gene>
<evidence type="ECO:0000256" key="4">
    <source>
        <dbReference type="ARBA" id="ARBA00023136"/>
    </source>
</evidence>
<keyword evidence="9" id="KW-1185">Reference proteome</keyword>
<evidence type="ECO:0000256" key="5">
    <source>
        <dbReference type="ARBA" id="ARBA00023237"/>
    </source>
</evidence>
<dbReference type="InterPro" id="IPR012944">
    <property type="entry name" value="SusD_RagB_dom"/>
</dbReference>
<dbReference type="EMBL" id="CP042436">
    <property type="protein sequence ID" value="QEC63321.1"/>
    <property type="molecule type" value="Genomic_DNA"/>
</dbReference>
<evidence type="ECO:0000256" key="3">
    <source>
        <dbReference type="ARBA" id="ARBA00022729"/>
    </source>
</evidence>
<proteinExistence type="inferred from homology"/>
<evidence type="ECO:0000313" key="9">
    <source>
        <dbReference type="Proteomes" id="UP000321479"/>
    </source>
</evidence>
<accession>A0A5B8UYA5</accession>
<protein>
    <submittedName>
        <fullName evidence="8">RagB/SusD family nutrient uptake outer membrane protein</fullName>
    </submittedName>
</protein>
<keyword evidence="4" id="KW-0472">Membrane</keyword>
<reference evidence="8 9" key="1">
    <citation type="journal article" date="2017" name="Curr. Microbiol.">
        <title>Mucilaginibacter ginsenosidivorans sp. nov., Isolated from Soil of Ginseng Field.</title>
        <authorList>
            <person name="Kim M.M."/>
            <person name="Siddiqi M.Z."/>
            <person name="Im W.T."/>
        </authorList>
    </citation>
    <scope>NUCLEOTIDE SEQUENCE [LARGE SCALE GENOMIC DNA]</scope>
    <source>
        <strain evidence="8 9">Gsoil 3017</strain>
    </source>
</reference>